<keyword evidence="8 13" id="KW-1015">Disulfide bond</keyword>
<feature type="binding site" evidence="11">
    <location>
        <position position="98"/>
    </location>
    <ligand>
        <name>Ca(2+)</name>
        <dbReference type="ChEBI" id="CHEBI:29108"/>
        <label>1</label>
    </ligand>
</feature>
<feature type="disulfide bond" evidence="13">
    <location>
        <begin position="277"/>
        <end position="343"/>
    </location>
</feature>
<dbReference type="EMBL" id="KV426131">
    <property type="protein sequence ID" value="KZV87267.1"/>
    <property type="molecule type" value="Genomic_DNA"/>
</dbReference>
<keyword evidence="2 14" id="KW-0575">Peroxidase</keyword>
<evidence type="ECO:0000256" key="6">
    <source>
        <dbReference type="ARBA" id="ARBA00023002"/>
    </source>
</evidence>
<dbReference type="PRINTS" id="PR00458">
    <property type="entry name" value="PEROXIDASE"/>
</dbReference>
<dbReference type="GO" id="GO:0020037">
    <property type="term" value="F:heme binding"/>
    <property type="evidence" value="ECO:0007669"/>
    <property type="project" value="UniProtKB-UniRule"/>
</dbReference>
<feature type="disulfide bond" evidence="13">
    <location>
        <begin position="48"/>
        <end position="313"/>
    </location>
</feature>
<feature type="site" description="Transition state stabilizer" evidence="12">
    <location>
        <position position="76"/>
    </location>
</feature>
<evidence type="ECO:0000259" key="15">
    <source>
        <dbReference type="PROSITE" id="PS50873"/>
    </source>
</evidence>
<dbReference type="GO" id="GO:0042744">
    <property type="term" value="P:hydrogen peroxide catabolic process"/>
    <property type="evidence" value="ECO:0007669"/>
    <property type="project" value="TreeGrafter"/>
</dbReference>
<feature type="chain" id="PRO_5007748351" description="Peroxidase" evidence="14">
    <location>
        <begin position="23"/>
        <end position="366"/>
    </location>
</feature>
<dbReference type="OrthoDB" id="2113341at2759"/>
<proteinExistence type="inferred from homology"/>
<sequence>MAVKFTGLTALALIALGSFVNGLLVPADKGPSKKLCADGVTRVSDLQCCSWAAIRDALIADVFEGVCGEAAHSTVRIAFHDAIGFSKTQNFGGGADGSMIAFGDIELAYAANAGIDDIVGDLQPFADAHGISYGDVIQFGSSVALSLCPGAPTVRTFVGRKNATAAAPDGTVPDPFNPVTDILARMGDAGFSADELVALLASHSIAAQDEIEPTIAGAPFDSTPDSFDPQVFLEVLLKPTVLPGGLGPGQGEVMSPLEGEFRLQSDALIARDSRTACTWQSFVTNQALMASRFSAAMGKLALLGQNTKNLVDCTEVIPASPPATARSATIPAGKTKADIEASCASALPALPTASGAPIVVAPVPPQ</sequence>
<evidence type="ECO:0000256" key="14">
    <source>
        <dbReference type="RuleBase" id="RU363051"/>
    </source>
</evidence>
<keyword evidence="5 14" id="KW-0732">Signal</keyword>
<keyword evidence="4 11" id="KW-0479">Metal-binding</keyword>
<dbReference type="Pfam" id="PF11895">
    <property type="entry name" value="Peroxidase_ext"/>
    <property type="match status" value="1"/>
</dbReference>
<feature type="binding site" evidence="11">
    <location>
        <position position="96"/>
    </location>
    <ligand>
        <name>Ca(2+)</name>
        <dbReference type="ChEBI" id="CHEBI:29108"/>
        <label>1</label>
    </ligand>
</feature>
<dbReference type="SUPFAM" id="SSF48113">
    <property type="entry name" value="Heme-dependent peroxidases"/>
    <property type="match status" value="1"/>
</dbReference>
<comment type="cofactor">
    <cofactor evidence="11 14">
        <name>Ca(2+)</name>
        <dbReference type="ChEBI" id="CHEBI:29108"/>
    </cofactor>
    <text evidence="11 14">Binds 2 calcium ions per subunit.</text>
</comment>
<dbReference type="InterPro" id="IPR019794">
    <property type="entry name" value="Peroxidases_AS"/>
</dbReference>
<dbReference type="Proteomes" id="UP000077266">
    <property type="component" value="Unassembled WGS sequence"/>
</dbReference>
<feature type="disulfide bond" evidence="13">
    <location>
        <begin position="36"/>
        <end position="49"/>
    </location>
</feature>
<keyword evidence="11 14" id="KW-0106">Calcium</keyword>
<dbReference type="InterPro" id="IPR044831">
    <property type="entry name" value="Ccp1-like"/>
</dbReference>
<dbReference type="GO" id="GO:0034599">
    <property type="term" value="P:cellular response to oxidative stress"/>
    <property type="evidence" value="ECO:0007669"/>
    <property type="project" value="InterPro"/>
</dbReference>
<dbReference type="Pfam" id="PF00141">
    <property type="entry name" value="peroxidase"/>
    <property type="match status" value="1"/>
</dbReference>
<keyword evidence="7 11" id="KW-0408">Iron</keyword>
<keyword evidence="3 11" id="KW-0349">Heme</keyword>
<evidence type="ECO:0000256" key="8">
    <source>
        <dbReference type="ARBA" id="ARBA00023157"/>
    </source>
</evidence>
<protein>
    <recommendedName>
        <fullName evidence="14">Peroxidase</fullName>
        <ecNumber evidence="14">1.11.1.-</ecNumber>
    </recommendedName>
</protein>
<feature type="binding site" evidence="11">
    <location>
        <position position="223"/>
    </location>
    <ligand>
        <name>Ca(2+)</name>
        <dbReference type="ChEBI" id="CHEBI:29108"/>
        <label>2</label>
    </ligand>
</feature>
<evidence type="ECO:0000256" key="12">
    <source>
        <dbReference type="PIRSR" id="PIRSR601621-3"/>
    </source>
</evidence>
<feature type="signal peptide" evidence="14">
    <location>
        <begin position="1"/>
        <end position="22"/>
    </location>
</feature>
<dbReference type="GO" id="GO:0004601">
    <property type="term" value="F:peroxidase activity"/>
    <property type="evidence" value="ECO:0007669"/>
    <property type="project" value="UniProtKB-KW"/>
</dbReference>
<dbReference type="GO" id="GO:0046872">
    <property type="term" value="F:metal ion binding"/>
    <property type="evidence" value="ECO:0007669"/>
    <property type="project" value="UniProtKB-UniRule"/>
</dbReference>
<feature type="binding site" evidence="11">
    <location>
        <position position="221"/>
    </location>
    <ligand>
        <name>Ca(2+)</name>
        <dbReference type="ChEBI" id="CHEBI:29108"/>
        <label>2</label>
    </ligand>
</feature>
<gene>
    <name evidence="16" type="ORF">EXIGLDRAFT_800921</name>
</gene>
<evidence type="ECO:0000256" key="13">
    <source>
        <dbReference type="PIRSR" id="PIRSR601621-4"/>
    </source>
</evidence>
<dbReference type="Gene3D" id="1.10.520.10">
    <property type="match status" value="1"/>
</dbReference>
<evidence type="ECO:0000256" key="1">
    <source>
        <dbReference type="ARBA" id="ARBA00006089"/>
    </source>
</evidence>
<feature type="binding site" evidence="11">
    <location>
        <position position="81"/>
    </location>
    <ligand>
        <name>Ca(2+)</name>
        <dbReference type="ChEBI" id="CHEBI:29108"/>
        <label>1</label>
    </ligand>
</feature>
<dbReference type="PRINTS" id="PR00462">
    <property type="entry name" value="LIGNINASE"/>
</dbReference>
<keyword evidence="17" id="KW-1185">Reference proteome</keyword>
<feature type="binding site" evidence="11">
    <location>
        <position position="94"/>
    </location>
    <ligand>
        <name>Ca(2+)</name>
        <dbReference type="ChEBI" id="CHEBI:29108"/>
        <label>1</label>
    </ligand>
</feature>
<keyword evidence="6 14" id="KW-0560">Oxidoreductase</keyword>
<evidence type="ECO:0000313" key="17">
    <source>
        <dbReference type="Proteomes" id="UP000077266"/>
    </source>
</evidence>
<dbReference type="STRING" id="1314781.A0A165EM74"/>
<evidence type="ECO:0000256" key="5">
    <source>
        <dbReference type="ARBA" id="ARBA00022729"/>
    </source>
</evidence>
<dbReference type="InterPro" id="IPR024589">
    <property type="entry name" value="Ligninase_C"/>
</dbReference>
<evidence type="ECO:0000256" key="4">
    <source>
        <dbReference type="ARBA" id="ARBA00022723"/>
    </source>
</evidence>
<evidence type="ECO:0000256" key="10">
    <source>
        <dbReference type="PIRSR" id="PIRSR601621-1"/>
    </source>
</evidence>
<evidence type="ECO:0000256" key="2">
    <source>
        <dbReference type="ARBA" id="ARBA00022559"/>
    </source>
</evidence>
<evidence type="ECO:0000256" key="9">
    <source>
        <dbReference type="ARBA" id="ARBA00023180"/>
    </source>
</evidence>
<dbReference type="InterPro" id="IPR002016">
    <property type="entry name" value="Haem_peroxidase"/>
</dbReference>
<feature type="binding site" evidence="11">
    <location>
        <position position="228"/>
    </location>
    <ligand>
        <name>Ca(2+)</name>
        <dbReference type="ChEBI" id="CHEBI:29108"/>
        <label>2</label>
    </ligand>
</feature>
<evidence type="ECO:0000256" key="3">
    <source>
        <dbReference type="ARBA" id="ARBA00022617"/>
    </source>
</evidence>
<dbReference type="PANTHER" id="PTHR31356">
    <property type="entry name" value="THYLAKOID LUMENAL 29 KDA PROTEIN, CHLOROPLASTIC-RELATED"/>
    <property type="match status" value="1"/>
</dbReference>
<feature type="binding site" evidence="11">
    <location>
        <position position="204"/>
    </location>
    <ligand>
        <name>Ca(2+)</name>
        <dbReference type="ChEBI" id="CHEBI:29108"/>
        <label>2</label>
    </ligand>
</feature>
<feature type="domain" description="Plant heme peroxidase family profile" evidence="15">
    <location>
        <begin position="115"/>
        <end position="347"/>
    </location>
</feature>
<name>A0A165EM74_EXIGL</name>
<dbReference type="CDD" id="cd00692">
    <property type="entry name" value="ligninase"/>
    <property type="match status" value="1"/>
</dbReference>
<keyword evidence="9" id="KW-0325">Glycoprotein</keyword>
<evidence type="ECO:0000256" key="11">
    <source>
        <dbReference type="PIRSR" id="PIRSR601621-2"/>
    </source>
</evidence>
<dbReference type="PANTHER" id="PTHR31356:SF66">
    <property type="entry name" value="CATALASE-PEROXIDASE"/>
    <property type="match status" value="1"/>
</dbReference>
<accession>A0A165EM74</accession>
<feature type="binding site" description="axial binding residue" evidence="11">
    <location>
        <position position="203"/>
    </location>
    <ligand>
        <name>heme b</name>
        <dbReference type="ChEBI" id="CHEBI:60344"/>
    </ligand>
    <ligandPart>
        <name>Fe</name>
        <dbReference type="ChEBI" id="CHEBI:18248"/>
    </ligandPart>
</feature>
<feature type="active site" description="Proton acceptor" evidence="10">
    <location>
        <position position="80"/>
    </location>
</feature>
<organism evidence="16 17">
    <name type="scientific">Exidia glandulosa HHB12029</name>
    <dbReference type="NCBI Taxonomy" id="1314781"/>
    <lineage>
        <taxon>Eukaryota</taxon>
        <taxon>Fungi</taxon>
        <taxon>Dikarya</taxon>
        <taxon>Basidiomycota</taxon>
        <taxon>Agaricomycotina</taxon>
        <taxon>Agaricomycetes</taxon>
        <taxon>Auriculariales</taxon>
        <taxon>Exidiaceae</taxon>
        <taxon>Exidia</taxon>
    </lineage>
</organism>
<dbReference type="Gene3D" id="1.10.420.10">
    <property type="entry name" value="Peroxidase, domain 2"/>
    <property type="match status" value="1"/>
</dbReference>
<dbReference type="PROSITE" id="PS00435">
    <property type="entry name" value="PEROXIDASE_1"/>
    <property type="match status" value="1"/>
</dbReference>
<reference evidence="16 17" key="1">
    <citation type="journal article" date="2016" name="Mol. Biol. Evol.">
        <title>Comparative Genomics of Early-Diverging Mushroom-Forming Fungi Provides Insights into the Origins of Lignocellulose Decay Capabilities.</title>
        <authorList>
            <person name="Nagy L.G."/>
            <person name="Riley R."/>
            <person name="Tritt A."/>
            <person name="Adam C."/>
            <person name="Daum C."/>
            <person name="Floudas D."/>
            <person name="Sun H."/>
            <person name="Yadav J.S."/>
            <person name="Pangilinan J."/>
            <person name="Larsson K.H."/>
            <person name="Matsuura K."/>
            <person name="Barry K."/>
            <person name="Labutti K."/>
            <person name="Kuo R."/>
            <person name="Ohm R.A."/>
            <person name="Bhattacharya S.S."/>
            <person name="Shirouzu T."/>
            <person name="Yoshinaga Y."/>
            <person name="Martin F.M."/>
            <person name="Grigoriev I.V."/>
            <person name="Hibbett D.S."/>
        </authorList>
    </citation>
    <scope>NUCLEOTIDE SEQUENCE [LARGE SCALE GENOMIC DNA]</scope>
    <source>
        <strain evidence="16 17">HHB12029</strain>
    </source>
</reference>
<evidence type="ECO:0000313" key="16">
    <source>
        <dbReference type="EMBL" id="KZV87267.1"/>
    </source>
</evidence>
<comment type="cofactor">
    <cofactor evidence="11">
        <name>heme b</name>
        <dbReference type="ChEBI" id="CHEBI:60344"/>
    </cofactor>
    <text evidence="11">Binds 1 heme b (iron(II)-protoporphyrin IX) group per subunit.</text>
</comment>
<comment type="similarity">
    <text evidence="1 14">Belongs to the peroxidase family. Ligninase subfamily.</text>
</comment>
<dbReference type="EC" id="1.11.1.-" evidence="14"/>
<dbReference type="PROSITE" id="PS50873">
    <property type="entry name" value="PEROXIDASE_4"/>
    <property type="match status" value="1"/>
</dbReference>
<dbReference type="InterPro" id="IPR001621">
    <property type="entry name" value="Ligninase"/>
</dbReference>
<dbReference type="AlphaFoldDB" id="A0A165EM74"/>
<feature type="disulfide bond" evidence="13">
    <location>
        <begin position="67"/>
        <end position="148"/>
    </location>
</feature>
<dbReference type="InterPro" id="IPR010255">
    <property type="entry name" value="Haem_peroxidase_sf"/>
</dbReference>
<dbReference type="InterPro" id="IPR019793">
    <property type="entry name" value="Peroxidases_heam-ligand_BS"/>
</dbReference>
<dbReference type="GO" id="GO:0000302">
    <property type="term" value="P:response to reactive oxygen species"/>
    <property type="evidence" value="ECO:0007669"/>
    <property type="project" value="TreeGrafter"/>
</dbReference>
<evidence type="ECO:0000256" key="7">
    <source>
        <dbReference type="ARBA" id="ARBA00023004"/>
    </source>
</evidence>
<dbReference type="PROSITE" id="PS00436">
    <property type="entry name" value="PEROXIDASE_2"/>
    <property type="match status" value="1"/>
</dbReference>
<dbReference type="InParanoid" id="A0A165EM74"/>